<keyword evidence="7 8" id="KW-0093">Biotin biosynthesis</keyword>
<dbReference type="InterPro" id="IPR029063">
    <property type="entry name" value="SAM-dependent_MTases_sf"/>
</dbReference>
<dbReference type="Gene3D" id="3.40.50.150">
    <property type="entry name" value="Vaccinia Virus protein VP39"/>
    <property type="match status" value="1"/>
</dbReference>
<dbReference type="Proteomes" id="UP000275137">
    <property type="component" value="Unassembled WGS sequence"/>
</dbReference>
<keyword evidence="6 8" id="KW-0949">S-adenosyl-L-methionine</keyword>
<dbReference type="GO" id="GO:0008757">
    <property type="term" value="F:S-adenosylmethionine-dependent methyltransferase activity"/>
    <property type="evidence" value="ECO:0007669"/>
    <property type="project" value="InterPro"/>
</dbReference>
<dbReference type="HAMAP" id="MF_00835">
    <property type="entry name" value="BioC"/>
    <property type="match status" value="1"/>
</dbReference>
<sequence length="336" mass="37492">MRLRLPVPNPFPNHSFPLQVEPRLTTHTSDQIDPYHMDKARVRASFSRAARYYDAAAVLQTEVRARMLERLDPIKIAPAAILDAGCGTGAGSEALRQRFPQARLYALDIAMGMLHMTRQRFSGWRRWWKALRGAAAPELLSGDIEQLPVASASMDMLWSNLAVQWCNDLDAAFMEAQRVLRPGGLFIFSTFGPDTLKELRAASAADPEHVHVSRFIDMHDIGDALVRAGFSAPVLDVERFVLTYDNVVDLMRDLKAIGAHNAADGRHRGLQGRGFLRQLTERYEAFRLQADAGEALGKLPATYEVVYAHAWRAPEKLTSPDGAMPITLHRKRQVGA</sequence>
<evidence type="ECO:0000256" key="1">
    <source>
        <dbReference type="ARBA" id="ARBA00000852"/>
    </source>
</evidence>
<dbReference type="InterPro" id="IPR013216">
    <property type="entry name" value="Methyltransf_11"/>
</dbReference>
<evidence type="ECO:0000256" key="2">
    <source>
        <dbReference type="ARBA" id="ARBA00004746"/>
    </source>
</evidence>
<comment type="function">
    <text evidence="8">Converts the free carboxyl group of a malonyl-thioester to its methyl ester by transfer of a methyl group from S-adenosyl-L-methionine (SAM). It allows to synthesize pimeloyl-ACP via the fatty acid synthetic pathway.</text>
</comment>
<organism evidence="10 11">
    <name type="scientific">Pseudomethylobacillus aquaticus</name>
    <dbReference type="NCBI Taxonomy" id="2676064"/>
    <lineage>
        <taxon>Bacteria</taxon>
        <taxon>Pseudomonadati</taxon>
        <taxon>Pseudomonadota</taxon>
        <taxon>Betaproteobacteria</taxon>
        <taxon>Nitrosomonadales</taxon>
        <taxon>Methylophilaceae</taxon>
        <taxon>Pseudomethylobacillus</taxon>
    </lineage>
</organism>
<dbReference type="PANTHER" id="PTHR13090">
    <property type="entry name" value="ARGININE-HYDROXYLASE NDUFAF5, MITOCHONDRIAL"/>
    <property type="match status" value="1"/>
</dbReference>
<dbReference type="GO" id="GO:0010340">
    <property type="term" value="F:carboxyl-O-methyltransferase activity"/>
    <property type="evidence" value="ECO:0007669"/>
    <property type="project" value="UniProtKB-UniRule"/>
</dbReference>
<dbReference type="UniPathway" id="UPA00078"/>
<gene>
    <name evidence="8 10" type="primary">bioC</name>
    <name evidence="10" type="ORF">ED236_06050</name>
</gene>
<dbReference type="EC" id="2.1.1.197" evidence="3 8"/>
<dbReference type="InterPro" id="IPR050602">
    <property type="entry name" value="Malonyl-ACP_OMT"/>
</dbReference>
<comment type="catalytic activity">
    <reaction evidence="1 8">
        <text>malonyl-[ACP] + S-adenosyl-L-methionine = malonyl-[ACP] methyl ester + S-adenosyl-L-homocysteine</text>
        <dbReference type="Rhea" id="RHEA:17105"/>
        <dbReference type="Rhea" id="RHEA-COMP:9623"/>
        <dbReference type="Rhea" id="RHEA-COMP:9954"/>
        <dbReference type="ChEBI" id="CHEBI:57856"/>
        <dbReference type="ChEBI" id="CHEBI:59789"/>
        <dbReference type="ChEBI" id="CHEBI:78449"/>
        <dbReference type="ChEBI" id="CHEBI:78845"/>
        <dbReference type="EC" id="2.1.1.197"/>
    </reaction>
</comment>
<dbReference type="EMBL" id="RJVP01000002">
    <property type="protein sequence ID" value="ROH87229.1"/>
    <property type="molecule type" value="Genomic_DNA"/>
</dbReference>
<keyword evidence="5 8" id="KW-0808">Transferase</keyword>
<evidence type="ECO:0000256" key="8">
    <source>
        <dbReference type="HAMAP-Rule" id="MF_00835"/>
    </source>
</evidence>
<evidence type="ECO:0000256" key="5">
    <source>
        <dbReference type="ARBA" id="ARBA00022679"/>
    </source>
</evidence>
<evidence type="ECO:0000256" key="4">
    <source>
        <dbReference type="ARBA" id="ARBA00022603"/>
    </source>
</evidence>
<dbReference type="InterPro" id="IPR011814">
    <property type="entry name" value="BioC"/>
</dbReference>
<feature type="domain" description="Methyltransferase type 11" evidence="9">
    <location>
        <begin position="82"/>
        <end position="188"/>
    </location>
</feature>
<evidence type="ECO:0000256" key="3">
    <source>
        <dbReference type="ARBA" id="ARBA00012327"/>
    </source>
</evidence>
<keyword evidence="11" id="KW-1185">Reference proteome</keyword>
<name>A0A3N0V386_9PROT</name>
<dbReference type="PANTHER" id="PTHR13090:SF1">
    <property type="entry name" value="ARGININE-HYDROXYLASE NDUFAF5, MITOCHONDRIAL"/>
    <property type="match status" value="1"/>
</dbReference>
<reference evidence="10 11" key="1">
    <citation type="submission" date="2018-10" db="EMBL/GenBank/DDBJ databases">
        <authorList>
            <person name="Chen W.-M."/>
        </authorList>
    </citation>
    <scope>NUCLEOTIDE SEQUENCE [LARGE SCALE GENOMIC DNA]</scope>
    <source>
        <strain evidence="10 11">H-5</strain>
    </source>
</reference>
<dbReference type="GO" id="GO:0032259">
    <property type="term" value="P:methylation"/>
    <property type="evidence" value="ECO:0007669"/>
    <property type="project" value="UniProtKB-KW"/>
</dbReference>
<evidence type="ECO:0000259" key="9">
    <source>
        <dbReference type="Pfam" id="PF08241"/>
    </source>
</evidence>
<comment type="pathway">
    <text evidence="2 8">Cofactor biosynthesis; biotin biosynthesis.</text>
</comment>
<dbReference type="SUPFAM" id="SSF53335">
    <property type="entry name" value="S-adenosyl-L-methionine-dependent methyltransferases"/>
    <property type="match status" value="1"/>
</dbReference>
<comment type="caution">
    <text evidence="10">The sequence shown here is derived from an EMBL/GenBank/DDBJ whole genome shotgun (WGS) entry which is preliminary data.</text>
</comment>
<protein>
    <recommendedName>
        <fullName evidence="3 8">Malonyl-[acyl-carrier protein] O-methyltransferase</fullName>
        <shortName evidence="8">Malonyl-ACP O-methyltransferase</shortName>
        <ecNumber evidence="3 8">2.1.1.197</ecNumber>
    </recommendedName>
    <alternativeName>
        <fullName evidence="8">Biotin synthesis protein BioC</fullName>
    </alternativeName>
</protein>
<comment type="similarity">
    <text evidence="8">Belongs to the methyltransferase superfamily.</text>
</comment>
<evidence type="ECO:0000313" key="11">
    <source>
        <dbReference type="Proteomes" id="UP000275137"/>
    </source>
</evidence>
<evidence type="ECO:0000256" key="7">
    <source>
        <dbReference type="ARBA" id="ARBA00022756"/>
    </source>
</evidence>
<dbReference type="AlphaFoldDB" id="A0A3N0V386"/>
<dbReference type="GO" id="GO:0009102">
    <property type="term" value="P:biotin biosynthetic process"/>
    <property type="evidence" value="ECO:0007669"/>
    <property type="project" value="UniProtKB-UniRule"/>
</dbReference>
<accession>A0A3N0V386</accession>
<evidence type="ECO:0000256" key="6">
    <source>
        <dbReference type="ARBA" id="ARBA00022691"/>
    </source>
</evidence>
<dbReference type="Pfam" id="PF08241">
    <property type="entry name" value="Methyltransf_11"/>
    <property type="match status" value="1"/>
</dbReference>
<dbReference type="CDD" id="cd02440">
    <property type="entry name" value="AdoMet_MTases"/>
    <property type="match status" value="1"/>
</dbReference>
<evidence type="ECO:0000313" key="10">
    <source>
        <dbReference type="EMBL" id="ROH87229.1"/>
    </source>
</evidence>
<keyword evidence="4 8" id="KW-0489">Methyltransferase</keyword>
<dbReference type="NCBIfam" id="TIGR02072">
    <property type="entry name" value="BioC"/>
    <property type="match status" value="1"/>
</dbReference>
<proteinExistence type="inferred from homology"/>
<dbReference type="GO" id="GO:0102130">
    <property type="term" value="F:malonyl-CoA methyltransferase activity"/>
    <property type="evidence" value="ECO:0007669"/>
    <property type="project" value="UniProtKB-EC"/>
</dbReference>